<dbReference type="Pfam" id="PF00226">
    <property type="entry name" value="DnaJ"/>
    <property type="match status" value="1"/>
</dbReference>
<dbReference type="GO" id="GO:0051087">
    <property type="term" value="F:protein-folding chaperone binding"/>
    <property type="evidence" value="ECO:0007669"/>
    <property type="project" value="TreeGrafter"/>
</dbReference>
<name>A0A426YLT9_ENSVE</name>
<dbReference type="Proteomes" id="UP000287651">
    <property type="component" value="Unassembled WGS sequence"/>
</dbReference>
<proteinExistence type="predicted"/>
<dbReference type="FunFam" id="1.10.287.110:FF:000020">
    <property type="entry name" value="DnaJ subfamily B member 13"/>
    <property type="match status" value="1"/>
</dbReference>
<feature type="region of interest" description="Disordered" evidence="2">
    <location>
        <begin position="231"/>
        <end position="253"/>
    </location>
</feature>
<dbReference type="PRINTS" id="PR00625">
    <property type="entry name" value="JDOMAIN"/>
</dbReference>
<accession>A0A426YLT9</accession>
<gene>
    <name evidence="4" type="ORF">B296_00036120</name>
</gene>
<reference evidence="4 5" key="1">
    <citation type="journal article" date="2014" name="Agronomy (Basel)">
        <title>A Draft Genome Sequence for Ensete ventricosum, the Drought-Tolerant Tree Against Hunger.</title>
        <authorList>
            <person name="Harrison J."/>
            <person name="Moore K.A."/>
            <person name="Paszkiewicz K."/>
            <person name="Jones T."/>
            <person name="Grant M."/>
            <person name="Ambacheew D."/>
            <person name="Muzemil S."/>
            <person name="Studholme D.J."/>
        </authorList>
    </citation>
    <scope>NUCLEOTIDE SEQUENCE [LARGE SCALE GENOMIC DNA]</scope>
</reference>
<keyword evidence="1" id="KW-0143">Chaperone</keyword>
<dbReference type="SUPFAM" id="SSF46565">
    <property type="entry name" value="Chaperone J-domain"/>
    <property type="match status" value="1"/>
</dbReference>
<feature type="compositionally biased region" description="Basic residues" evidence="2">
    <location>
        <begin position="237"/>
        <end position="253"/>
    </location>
</feature>
<dbReference type="InterPro" id="IPR051339">
    <property type="entry name" value="DnaJ_subfamily_B"/>
</dbReference>
<dbReference type="InterPro" id="IPR036869">
    <property type="entry name" value="J_dom_sf"/>
</dbReference>
<protein>
    <recommendedName>
        <fullName evidence="3">J domain-containing protein</fullName>
    </recommendedName>
</protein>
<dbReference type="Gene3D" id="2.60.260.20">
    <property type="entry name" value="Urease metallochaperone UreE, N-terminal domain"/>
    <property type="match status" value="1"/>
</dbReference>
<dbReference type="CDD" id="cd06257">
    <property type="entry name" value="DnaJ"/>
    <property type="match status" value="1"/>
</dbReference>
<dbReference type="EMBL" id="AMZH03011538">
    <property type="protein sequence ID" value="RRT52682.1"/>
    <property type="molecule type" value="Genomic_DNA"/>
</dbReference>
<dbReference type="GO" id="GO:0005829">
    <property type="term" value="C:cytosol"/>
    <property type="evidence" value="ECO:0007669"/>
    <property type="project" value="TreeGrafter"/>
</dbReference>
<comment type="caution">
    <text evidence="4">The sequence shown here is derived from an EMBL/GenBank/DDBJ whole genome shotgun (WGS) entry which is preliminary data.</text>
</comment>
<evidence type="ECO:0000256" key="2">
    <source>
        <dbReference type="SAM" id="MobiDB-lite"/>
    </source>
</evidence>
<dbReference type="AlphaFoldDB" id="A0A426YLT9"/>
<dbReference type="PROSITE" id="PS50076">
    <property type="entry name" value="DNAJ_2"/>
    <property type="match status" value="1"/>
</dbReference>
<organism evidence="4 5">
    <name type="scientific">Ensete ventricosum</name>
    <name type="common">Abyssinian banana</name>
    <name type="synonym">Musa ensete</name>
    <dbReference type="NCBI Taxonomy" id="4639"/>
    <lineage>
        <taxon>Eukaryota</taxon>
        <taxon>Viridiplantae</taxon>
        <taxon>Streptophyta</taxon>
        <taxon>Embryophyta</taxon>
        <taxon>Tracheophyta</taxon>
        <taxon>Spermatophyta</taxon>
        <taxon>Magnoliopsida</taxon>
        <taxon>Liliopsida</taxon>
        <taxon>Zingiberales</taxon>
        <taxon>Musaceae</taxon>
        <taxon>Ensete</taxon>
    </lineage>
</organism>
<evidence type="ECO:0000259" key="3">
    <source>
        <dbReference type="PROSITE" id="PS50076"/>
    </source>
</evidence>
<dbReference type="PANTHER" id="PTHR24078:SF532">
    <property type="entry name" value="J DOMAIN-CONTAINING PROTEIN"/>
    <property type="match status" value="1"/>
</dbReference>
<evidence type="ECO:0000256" key="1">
    <source>
        <dbReference type="ARBA" id="ARBA00023186"/>
    </source>
</evidence>
<dbReference type="GO" id="GO:0051082">
    <property type="term" value="F:unfolded protein binding"/>
    <property type="evidence" value="ECO:0007669"/>
    <property type="project" value="TreeGrafter"/>
</dbReference>
<dbReference type="PANTHER" id="PTHR24078">
    <property type="entry name" value="DNAJ HOMOLOG SUBFAMILY C MEMBER"/>
    <property type="match status" value="1"/>
</dbReference>
<evidence type="ECO:0000313" key="5">
    <source>
        <dbReference type="Proteomes" id="UP000287651"/>
    </source>
</evidence>
<dbReference type="GO" id="GO:0005783">
    <property type="term" value="C:endoplasmic reticulum"/>
    <property type="evidence" value="ECO:0007669"/>
    <property type="project" value="UniProtKB-ARBA"/>
</dbReference>
<sequence length="283" mass="31323">MGLDYYKTLGVDRNASDDDLKKAYRKLAMRWHPDKNPDKKKDAEAKFKQISEAYDVCLIVLPQIFLKVLSDPQKRAIYDQYGEEGLKGQVPPPGAGPSSEFFGGAAGTKFKFNPRSADDIFSEFFGGSSPFGGGTGGAKFADVFAAFGSGRSGEASASALRKAPAIERVLVCSLEDLYKGATKKMKISRDVIDASGLVVTVTRTARYLAVPPKIDRWRSISVVDGRLKKKSTVDGRLRKKKGRRGKEEKKKRRIPCSRCLAFRGMTNPLRERHHEDKQAKKNA</sequence>
<evidence type="ECO:0000313" key="4">
    <source>
        <dbReference type="EMBL" id="RRT52682.1"/>
    </source>
</evidence>
<feature type="domain" description="J" evidence="3">
    <location>
        <begin position="4"/>
        <end position="82"/>
    </location>
</feature>
<dbReference type="Gene3D" id="1.10.287.110">
    <property type="entry name" value="DnaJ domain"/>
    <property type="match status" value="1"/>
</dbReference>
<dbReference type="InterPro" id="IPR001623">
    <property type="entry name" value="DnaJ_domain"/>
</dbReference>
<dbReference type="SMART" id="SM00271">
    <property type="entry name" value="DnaJ"/>
    <property type="match status" value="1"/>
</dbReference>